<dbReference type="GO" id="GO:0016491">
    <property type="term" value="F:oxidoreductase activity"/>
    <property type="evidence" value="ECO:0007669"/>
    <property type="project" value="TreeGrafter"/>
</dbReference>
<dbReference type="InterPro" id="IPR002347">
    <property type="entry name" value="SDR_fam"/>
</dbReference>
<name>A0AAD7FTL5_9AGAR</name>
<dbReference type="PANTHER" id="PTHR43544">
    <property type="entry name" value="SHORT-CHAIN DEHYDROGENASE/REDUCTASE"/>
    <property type="match status" value="1"/>
</dbReference>
<gene>
    <name evidence="3" type="ORF">FB45DRAFT_828930</name>
</gene>
<keyword evidence="2" id="KW-0175">Coiled coil</keyword>
<feature type="coiled-coil region" evidence="2">
    <location>
        <begin position="43"/>
        <end position="70"/>
    </location>
</feature>
<dbReference type="SUPFAM" id="SSF51735">
    <property type="entry name" value="NAD(P)-binding Rossmann-fold domains"/>
    <property type="match status" value="1"/>
</dbReference>
<dbReference type="AlphaFoldDB" id="A0AAD7FTL5"/>
<evidence type="ECO:0000313" key="3">
    <source>
        <dbReference type="EMBL" id="KAJ7636751.1"/>
    </source>
</evidence>
<comment type="caution">
    <text evidence="3">The sequence shown here is derived from an EMBL/GenBank/DDBJ whole genome shotgun (WGS) entry which is preliminary data.</text>
</comment>
<organism evidence="3 4">
    <name type="scientific">Roridomyces roridus</name>
    <dbReference type="NCBI Taxonomy" id="1738132"/>
    <lineage>
        <taxon>Eukaryota</taxon>
        <taxon>Fungi</taxon>
        <taxon>Dikarya</taxon>
        <taxon>Basidiomycota</taxon>
        <taxon>Agaricomycotina</taxon>
        <taxon>Agaricomycetes</taxon>
        <taxon>Agaricomycetidae</taxon>
        <taxon>Agaricales</taxon>
        <taxon>Marasmiineae</taxon>
        <taxon>Mycenaceae</taxon>
        <taxon>Roridomyces</taxon>
    </lineage>
</organism>
<sequence length="274" mass="29629">MSSPSEKKIVLVTGGNNGIGFEIVRALLQSDKEYHIVMGSRSVEKGESAMAKLKEEFPDLQNTLEVVQLDLTDDQSVEGVFKRIQDSHAHLDVLINNAGATFDPDCQRGLISIRESFTKSYDVNVAGTNVLTHTLTPLLLLSSDPRLIFITGLSNLSQAAEKYFPTAPQPAGYPKPIQSDLSGGFETIGYRCSKVALNMLMLDWNFKLQADGVKVWAIGPGMLETDLGGLRDMAKKMPGIGHASLGGEFTRTVVEGARDADVGKIVCRGGIIAF</sequence>
<comment type="similarity">
    <text evidence="1">Belongs to the short-chain dehydrogenases/reductases (SDR) family.</text>
</comment>
<evidence type="ECO:0000313" key="4">
    <source>
        <dbReference type="Proteomes" id="UP001221142"/>
    </source>
</evidence>
<dbReference type="InterPro" id="IPR036291">
    <property type="entry name" value="NAD(P)-bd_dom_sf"/>
</dbReference>
<accession>A0AAD7FTL5</accession>
<proteinExistence type="inferred from homology"/>
<evidence type="ECO:0000256" key="2">
    <source>
        <dbReference type="SAM" id="Coils"/>
    </source>
</evidence>
<dbReference type="GO" id="GO:0019748">
    <property type="term" value="P:secondary metabolic process"/>
    <property type="evidence" value="ECO:0007669"/>
    <property type="project" value="TreeGrafter"/>
</dbReference>
<dbReference type="Pfam" id="PF00106">
    <property type="entry name" value="adh_short"/>
    <property type="match status" value="1"/>
</dbReference>
<dbReference type="GO" id="GO:0005737">
    <property type="term" value="C:cytoplasm"/>
    <property type="evidence" value="ECO:0007669"/>
    <property type="project" value="TreeGrafter"/>
</dbReference>
<protein>
    <submittedName>
        <fullName evidence="3">Uncharacterized protein</fullName>
    </submittedName>
</protein>
<dbReference type="InterPro" id="IPR051468">
    <property type="entry name" value="Fungal_SecMetab_SDRs"/>
</dbReference>
<reference evidence="3" key="1">
    <citation type="submission" date="2023-03" db="EMBL/GenBank/DDBJ databases">
        <title>Massive genome expansion in bonnet fungi (Mycena s.s.) driven by repeated elements and novel gene families across ecological guilds.</title>
        <authorList>
            <consortium name="Lawrence Berkeley National Laboratory"/>
            <person name="Harder C.B."/>
            <person name="Miyauchi S."/>
            <person name="Viragh M."/>
            <person name="Kuo A."/>
            <person name="Thoen E."/>
            <person name="Andreopoulos B."/>
            <person name="Lu D."/>
            <person name="Skrede I."/>
            <person name="Drula E."/>
            <person name="Henrissat B."/>
            <person name="Morin E."/>
            <person name="Kohler A."/>
            <person name="Barry K."/>
            <person name="LaButti K."/>
            <person name="Morin E."/>
            <person name="Salamov A."/>
            <person name="Lipzen A."/>
            <person name="Mereny Z."/>
            <person name="Hegedus B."/>
            <person name="Baldrian P."/>
            <person name="Stursova M."/>
            <person name="Weitz H."/>
            <person name="Taylor A."/>
            <person name="Grigoriev I.V."/>
            <person name="Nagy L.G."/>
            <person name="Martin F."/>
            <person name="Kauserud H."/>
        </authorList>
    </citation>
    <scope>NUCLEOTIDE SEQUENCE</scope>
    <source>
        <strain evidence="3">9284</strain>
    </source>
</reference>
<dbReference type="Gene3D" id="3.40.50.720">
    <property type="entry name" value="NAD(P)-binding Rossmann-like Domain"/>
    <property type="match status" value="1"/>
</dbReference>
<dbReference type="EMBL" id="JARKIF010000006">
    <property type="protein sequence ID" value="KAJ7636751.1"/>
    <property type="molecule type" value="Genomic_DNA"/>
</dbReference>
<evidence type="ECO:0000256" key="1">
    <source>
        <dbReference type="ARBA" id="ARBA00006484"/>
    </source>
</evidence>
<keyword evidence="4" id="KW-1185">Reference proteome</keyword>
<dbReference type="PANTHER" id="PTHR43544:SF32">
    <property type="entry name" value="CHAIN DEHYDROGENASE, PUTATIVE (AFU_ORTHOLOGUE AFUA_5G01530)-RELATED"/>
    <property type="match status" value="1"/>
</dbReference>
<dbReference type="Proteomes" id="UP001221142">
    <property type="component" value="Unassembled WGS sequence"/>
</dbReference>
<dbReference type="PRINTS" id="PR00081">
    <property type="entry name" value="GDHRDH"/>
</dbReference>